<organism evidence="1 2">
    <name type="scientific">Rangifer tarandus platyrhynchus</name>
    <name type="common">Svalbard reindeer</name>
    <dbReference type="NCBI Taxonomy" id="3082113"/>
    <lineage>
        <taxon>Eukaryota</taxon>
        <taxon>Metazoa</taxon>
        <taxon>Chordata</taxon>
        <taxon>Craniata</taxon>
        <taxon>Vertebrata</taxon>
        <taxon>Euteleostomi</taxon>
        <taxon>Mammalia</taxon>
        <taxon>Eutheria</taxon>
        <taxon>Laurasiatheria</taxon>
        <taxon>Artiodactyla</taxon>
        <taxon>Ruminantia</taxon>
        <taxon>Pecora</taxon>
        <taxon>Cervidae</taxon>
        <taxon>Odocoileinae</taxon>
        <taxon>Rangifer</taxon>
    </lineage>
</organism>
<proteinExistence type="predicted"/>
<protein>
    <submittedName>
        <fullName evidence="1">Uncharacterized protein</fullName>
    </submittedName>
</protein>
<accession>A0AC59Y999</accession>
<gene>
    <name evidence="1" type="ORF">MRATA1EN22A_LOCUS3363</name>
</gene>
<reference evidence="1" key="1">
    <citation type="submission" date="2023-05" db="EMBL/GenBank/DDBJ databases">
        <authorList>
            <consortium name="ELIXIR-Norway"/>
        </authorList>
    </citation>
    <scope>NUCLEOTIDE SEQUENCE</scope>
</reference>
<name>A0AC59Y999_RANTA</name>
<evidence type="ECO:0000313" key="2">
    <source>
        <dbReference type="Proteomes" id="UP001162501"/>
    </source>
</evidence>
<dbReference type="Proteomes" id="UP001162501">
    <property type="component" value="Chromosome 11"/>
</dbReference>
<reference evidence="1" key="2">
    <citation type="submission" date="2025-03" db="EMBL/GenBank/DDBJ databases">
        <authorList>
            <consortium name="ELIXIR-Norway"/>
            <consortium name="Elixir Norway"/>
        </authorList>
    </citation>
    <scope>NUCLEOTIDE SEQUENCE</scope>
</reference>
<dbReference type="EMBL" id="OX596095">
    <property type="protein sequence ID" value="CAM9498194.1"/>
    <property type="molecule type" value="Genomic_DNA"/>
</dbReference>
<sequence length="77" mass="7833">MVPPTIESPRGTSAPHAPGCQTRAGLRPSAGGRLAACPPPRGVPGVEAAGQADSGASRKLTWLLKHLSKVGPLEMKV</sequence>
<evidence type="ECO:0000313" key="1">
    <source>
        <dbReference type="EMBL" id="CAM9498194.1"/>
    </source>
</evidence>